<reference evidence="2 3" key="1">
    <citation type="submission" date="2021-02" db="EMBL/GenBank/DDBJ databases">
        <title>Complete genome of Desulfoluna sp. strain ASN36.</title>
        <authorList>
            <person name="Takahashi A."/>
            <person name="Kojima H."/>
            <person name="Fukui M."/>
        </authorList>
    </citation>
    <scope>NUCLEOTIDE SEQUENCE [LARGE SCALE GENOMIC DNA]</scope>
    <source>
        <strain evidence="2 3">ASN36</strain>
    </source>
</reference>
<sequence>MATNGSSMNEELDSRLDELFEDDQPEKSESKAGPLENLQAVVLEMEWEIGDKNLDTYLGELKRVGEQFKQDKAISVYLKMLDTVGRYLKAKKASAHPETVSFLKSLYDSLEVAVESGMTDAEKNRAAAVQVSAFKRFKETIAAHGPAKSQASAPAPQPSGVAGAGLSEEMRVLIRQVVREEIVRMVKRK</sequence>
<proteinExistence type="predicted"/>
<evidence type="ECO:0000313" key="3">
    <source>
        <dbReference type="Proteomes" id="UP001320148"/>
    </source>
</evidence>
<dbReference type="RefSeq" id="WP_236892124.1">
    <property type="nucleotide sequence ID" value="NZ_AP024488.1"/>
</dbReference>
<name>A0ABM7PEY7_9BACT</name>
<feature type="region of interest" description="Disordered" evidence="1">
    <location>
        <begin position="1"/>
        <end position="35"/>
    </location>
</feature>
<accession>A0ABM7PEY7</accession>
<dbReference type="Proteomes" id="UP001320148">
    <property type="component" value="Chromosome"/>
</dbReference>
<protein>
    <submittedName>
        <fullName evidence="2">Uncharacterized protein</fullName>
    </submittedName>
</protein>
<dbReference type="EMBL" id="AP024488">
    <property type="protein sequence ID" value="BCS95791.1"/>
    <property type="molecule type" value="Genomic_DNA"/>
</dbReference>
<organism evidence="2 3">
    <name type="scientific">Desulfoluna limicola</name>
    <dbReference type="NCBI Taxonomy" id="2810562"/>
    <lineage>
        <taxon>Bacteria</taxon>
        <taxon>Pseudomonadati</taxon>
        <taxon>Thermodesulfobacteriota</taxon>
        <taxon>Desulfobacteria</taxon>
        <taxon>Desulfobacterales</taxon>
        <taxon>Desulfolunaceae</taxon>
        <taxon>Desulfoluna</taxon>
    </lineage>
</organism>
<gene>
    <name evidence="2" type="ORF">DSLASN_14230</name>
</gene>
<keyword evidence="3" id="KW-1185">Reference proteome</keyword>
<evidence type="ECO:0000256" key="1">
    <source>
        <dbReference type="SAM" id="MobiDB-lite"/>
    </source>
</evidence>
<evidence type="ECO:0000313" key="2">
    <source>
        <dbReference type="EMBL" id="BCS95791.1"/>
    </source>
</evidence>